<dbReference type="SUPFAM" id="SSF53448">
    <property type="entry name" value="Nucleotide-diphospho-sugar transferases"/>
    <property type="match status" value="1"/>
</dbReference>
<keyword evidence="4" id="KW-1185">Reference proteome</keyword>
<evidence type="ECO:0000256" key="1">
    <source>
        <dbReference type="ARBA" id="ARBA00022679"/>
    </source>
</evidence>
<sequence>MDPRVGAAVVLAGGAGRRLGGVDKPGLIVGGSTLLERVLAAARAAGATDLVVVGPARPIAADVRQVQERPAGAGPAAGLATGLAALGAGEHPDELVAVLAADLVAPAADTLRRLAAAVLDDPSRADGAVLVDPDGRPQWLIGVWQRTTLHSAVLRRADWAGMPVRAVLPDAVVLVPGSGPDVADIDLPDDLHRWPVRLPDEPSI</sequence>
<keyword evidence="1" id="KW-0808">Transferase</keyword>
<name>A0A938YAS6_9ACTN</name>
<evidence type="ECO:0000313" key="4">
    <source>
        <dbReference type="Proteomes" id="UP000663792"/>
    </source>
</evidence>
<dbReference type="InterPro" id="IPR029044">
    <property type="entry name" value="Nucleotide-diphossugar_trans"/>
</dbReference>
<gene>
    <name evidence="3" type="ORF">JL106_02630</name>
</gene>
<dbReference type="PANTHER" id="PTHR19136:SF81">
    <property type="entry name" value="MOLYBDENUM COFACTOR GUANYLYLTRANSFERASE"/>
    <property type="match status" value="1"/>
</dbReference>
<dbReference type="PANTHER" id="PTHR19136">
    <property type="entry name" value="MOLYBDENUM COFACTOR GUANYLYLTRANSFERASE"/>
    <property type="match status" value="1"/>
</dbReference>
<dbReference type="Gene3D" id="3.90.550.10">
    <property type="entry name" value="Spore Coat Polysaccharide Biosynthesis Protein SpsA, Chain A"/>
    <property type="match status" value="1"/>
</dbReference>
<dbReference type="Pfam" id="PF12804">
    <property type="entry name" value="NTP_transf_3"/>
    <property type="match status" value="1"/>
</dbReference>
<comment type="caution">
    <text evidence="3">The sequence shown here is derived from an EMBL/GenBank/DDBJ whole genome shotgun (WGS) entry which is preliminary data.</text>
</comment>
<reference evidence="3" key="1">
    <citation type="submission" date="2021-01" db="EMBL/GenBank/DDBJ databases">
        <title>YIM 132084 draft genome.</title>
        <authorList>
            <person name="An D."/>
        </authorList>
    </citation>
    <scope>NUCLEOTIDE SEQUENCE</scope>
    <source>
        <strain evidence="3">YIM 132084</strain>
    </source>
</reference>
<proteinExistence type="predicted"/>
<protein>
    <submittedName>
        <fullName evidence="3">Nucleotidyltransferase family protein</fullName>
    </submittedName>
</protein>
<dbReference type="AlphaFoldDB" id="A0A938YAS6"/>
<dbReference type="EMBL" id="JAERWK010000003">
    <property type="protein sequence ID" value="MBM9466176.1"/>
    <property type="molecule type" value="Genomic_DNA"/>
</dbReference>
<evidence type="ECO:0000259" key="2">
    <source>
        <dbReference type="Pfam" id="PF12804"/>
    </source>
</evidence>
<dbReference type="GO" id="GO:0016779">
    <property type="term" value="F:nucleotidyltransferase activity"/>
    <property type="evidence" value="ECO:0007669"/>
    <property type="project" value="TreeGrafter"/>
</dbReference>
<organism evidence="3 4">
    <name type="scientific">Nakamurella leprariae</name>
    <dbReference type="NCBI Taxonomy" id="2803911"/>
    <lineage>
        <taxon>Bacteria</taxon>
        <taxon>Bacillati</taxon>
        <taxon>Actinomycetota</taxon>
        <taxon>Actinomycetes</taxon>
        <taxon>Nakamurellales</taxon>
        <taxon>Nakamurellaceae</taxon>
        <taxon>Nakamurella</taxon>
    </lineage>
</organism>
<dbReference type="Proteomes" id="UP000663792">
    <property type="component" value="Unassembled WGS sequence"/>
</dbReference>
<dbReference type="InterPro" id="IPR025877">
    <property type="entry name" value="MobA-like_NTP_Trfase"/>
</dbReference>
<feature type="domain" description="MobA-like NTP transferase" evidence="2">
    <location>
        <begin position="8"/>
        <end position="152"/>
    </location>
</feature>
<evidence type="ECO:0000313" key="3">
    <source>
        <dbReference type="EMBL" id="MBM9466176.1"/>
    </source>
</evidence>
<accession>A0A938YAS6</accession>
<dbReference type="RefSeq" id="WP_205259127.1">
    <property type="nucleotide sequence ID" value="NZ_JAERWK010000003.1"/>
</dbReference>